<dbReference type="Proteomes" id="UP000371041">
    <property type="component" value="Chromosome"/>
</dbReference>
<dbReference type="PANTHER" id="PTHR43591:SF24">
    <property type="entry name" value="2-METHOXY-6-POLYPRENYL-1,4-BENZOQUINOL METHYLASE, MITOCHONDRIAL"/>
    <property type="match status" value="1"/>
</dbReference>
<dbReference type="GO" id="GO:0032259">
    <property type="term" value="P:methylation"/>
    <property type="evidence" value="ECO:0007669"/>
    <property type="project" value="UniProtKB-KW"/>
</dbReference>
<dbReference type="EMBL" id="CP045929">
    <property type="protein sequence ID" value="QGK70460.1"/>
    <property type="molecule type" value="Genomic_DNA"/>
</dbReference>
<dbReference type="SUPFAM" id="SSF53335">
    <property type="entry name" value="S-adenosyl-L-methionine-dependent methyltransferases"/>
    <property type="match status" value="1"/>
</dbReference>
<keyword evidence="3" id="KW-0808">Transferase</keyword>
<dbReference type="KEGG" id="sace:GIY23_13830"/>
<dbReference type="CDD" id="cd02440">
    <property type="entry name" value="AdoMet_MTases"/>
    <property type="match status" value="1"/>
</dbReference>
<proteinExistence type="predicted"/>
<feature type="region of interest" description="Disordered" evidence="1">
    <location>
        <begin position="1"/>
        <end position="34"/>
    </location>
</feature>
<dbReference type="Gene3D" id="3.40.50.150">
    <property type="entry name" value="Vaccinia Virus protein VP39"/>
    <property type="match status" value="1"/>
</dbReference>
<dbReference type="RefSeq" id="WP_154077042.1">
    <property type="nucleotide sequence ID" value="NZ_CP045929.1"/>
</dbReference>
<dbReference type="InterPro" id="IPR041698">
    <property type="entry name" value="Methyltransf_25"/>
</dbReference>
<dbReference type="AlphaFoldDB" id="A0A5Q3Q9D4"/>
<keyword evidence="3" id="KW-0489">Methyltransferase</keyword>
<evidence type="ECO:0000313" key="4">
    <source>
        <dbReference type="Proteomes" id="UP000371041"/>
    </source>
</evidence>
<dbReference type="PANTHER" id="PTHR43591">
    <property type="entry name" value="METHYLTRANSFERASE"/>
    <property type="match status" value="1"/>
</dbReference>
<feature type="compositionally biased region" description="Polar residues" evidence="1">
    <location>
        <begin position="1"/>
        <end position="16"/>
    </location>
</feature>
<sequence length="295" mass="31484">MQENPHTGSVPAQHNSGVHAPNAEQSRAWNGDDGRHWVDHTQRYESILQGFDRPLLQAAELSTADRVLDVGCGCGQSTFAAARLVPTGAVTGLDLSEPMLAYARDRAGPTQSAEVTFELGDAQRHAFLPGGYDAVISRFGVMFFADPSAAFTNIAAAVRPGGRLAFVCWQPADRNPWTRKTAGTLAEYVDFPDEGEHRCGPFAFADPARIREVLAGTGFVDVDITAITEPMRTADDVEDAIGFICEGSMATALTEAGPDLATRALDAVRAALAPHETDDGLVLPGHAWLVSARRA</sequence>
<keyword evidence="4" id="KW-1185">Reference proteome</keyword>
<protein>
    <submittedName>
        <fullName evidence="3">Methyltransferase domain-containing protein</fullName>
    </submittedName>
</protein>
<evidence type="ECO:0000256" key="1">
    <source>
        <dbReference type="SAM" id="MobiDB-lite"/>
    </source>
</evidence>
<dbReference type="InterPro" id="IPR029063">
    <property type="entry name" value="SAM-dependent_MTases_sf"/>
</dbReference>
<evidence type="ECO:0000259" key="2">
    <source>
        <dbReference type="Pfam" id="PF13649"/>
    </source>
</evidence>
<dbReference type="GO" id="GO:0008168">
    <property type="term" value="F:methyltransferase activity"/>
    <property type="evidence" value="ECO:0007669"/>
    <property type="project" value="UniProtKB-KW"/>
</dbReference>
<name>A0A5Q3Q9D4_9PSEU</name>
<dbReference type="Pfam" id="PF13649">
    <property type="entry name" value="Methyltransf_25"/>
    <property type="match status" value="1"/>
</dbReference>
<accession>A0A5Q3Q9D4</accession>
<feature type="domain" description="Methyltransferase" evidence="2">
    <location>
        <begin position="67"/>
        <end position="162"/>
    </location>
</feature>
<organism evidence="3 4">
    <name type="scientific">Allosaccharopolyspora coralli</name>
    <dbReference type="NCBI Taxonomy" id="2665642"/>
    <lineage>
        <taxon>Bacteria</taxon>
        <taxon>Bacillati</taxon>
        <taxon>Actinomycetota</taxon>
        <taxon>Actinomycetes</taxon>
        <taxon>Pseudonocardiales</taxon>
        <taxon>Pseudonocardiaceae</taxon>
        <taxon>Allosaccharopolyspora</taxon>
    </lineage>
</organism>
<gene>
    <name evidence="3" type="ORF">GIY23_13830</name>
</gene>
<reference evidence="4" key="1">
    <citation type="submission" date="2019-11" db="EMBL/GenBank/DDBJ databases">
        <title>The complete genome sequence of Saccharopolyspora sp. E2A.</title>
        <authorList>
            <person name="Zhang G."/>
        </authorList>
    </citation>
    <scope>NUCLEOTIDE SEQUENCE [LARGE SCALE GENOMIC DNA]</scope>
    <source>
        <strain evidence="4">E2A</strain>
    </source>
</reference>
<evidence type="ECO:0000313" key="3">
    <source>
        <dbReference type="EMBL" id="QGK70460.1"/>
    </source>
</evidence>